<evidence type="ECO:0000313" key="6">
    <source>
        <dbReference type="Proteomes" id="UP001595776"/>
    </source>
</evidence>
<dbReference type="InterPro" id="IPR003593">
    <property type="entry name" value="AAA+_ATPase"/>
</dbReference>
<evidence type="ECO:0000256" key="1">
    <source>
        <dbReference type="ARBA" id="ARBA00022448"/>
    </source>
</evidence>
<dbReference type="Pfam" id="PF08402">
    <property type="entry name" value="TOBE_2"/>
    <property type="match status" value="1"/>
</dbReference>
<protein>
    <submittedName>
        <fullName evidence="5">ABC transporter ATP-binding protein</fullName>
    </submittedName>
</protein>
<dbReference type="PANTHER" id="PTHR42781:SF4">
    <property type="entry name" value="SPERMIDINE_PUTRESCINE IMPORT ATP-BINDING PROTEIN POTA"/>
    <property type="match status" value="1"/>
</dbReference>
<dbReference type="EMBL" id="JBHSCR010000033">
    <property type="protein sequence ID" value="MFC4349580.1"/>
    <property type="molecule type" value="Genomic_DNA"/>
</dbReference>
<dbReference type="Proteomes" id="UP001595776">
    <property type="component" value="Unassembled WGS sequence"/>
</dbReference>
<dbReference type="Gene3D" id="2.40.50.100">
    <property type="match status" value="1"/>
</dbReference>
<accession>A0ABV8UEI7</accession>
<reference evidence="6" key="1">
    <citation type="journal article" date="2019" name="Int. J. Syst. Evol. Microbiol.">
        <title>The Global Catalogue of Microorganisms (GCM) 10K type strain sequencing project: providing services to taxonomists for standard genome sequencing and annotation.</title>
        <authorList>
            <consortium name="The Broad Institute Genomics Platform"/>
            <consortium name="The Broad Institute Genome Sequencing Center for Infectious Disease"/>
            <person name="Wu L."/>
            <person name="Ma J."/>
        </authorList>
    </citation>
    <scope>NUCLEOTIDE SEQUENCE [LARGE SCALE GENOMIC DNA]</scope>
    <source>
        <strain evidence="6">CGMCC 1.15304</strain>
    </source>
</reference>
<dbReference type="InterPro" id="IPR008995">
    <property type="entry name" value="Mo/tungstate-bd_C_term_dom"/>
</dbReference>
<dbReference type="RefSeq" id="WP_068147156.1">
    <property type="nucleotide sequence ID" value="NZ_JBHSCR010000033.1"/>
</dbReference>
<dbReference type="PROSITE" id="PS50893">
    <property type="entry name" value="ABC_TRANSPORTER_2"/>
    <property type="match status" value="1"/>
</dbReference>
<dbReference type="Pfam" id="PF00005">
    <property type="entry name" value="ABC_tran"/>
    <property type="match status" value="1"/>
</dbReference>
<dbReference type="SUPFAM" id="SSF52540">
    <property type="entry name" value="P-loop containing nucleoside triphosphate hydrolases"/>
    <property type="match status" value="1"/>
</dbReference>
<sequence>MGKLIIDNLCKHFGAVKAVDNVSITVEDGEFLTLLGPSGCGKSTTLFAVAGLDRPTSGRILVDDVVFYDGKQQAMMPPEKRNCGLVFQSYALWPHMTVRDNLAFPLEIRKIGKSEQQKRITDALALVEMETYQDRYPHELSGGQQQRVALARTLVYEPRLMLLDEPLSNLDAKLRIRARRWLKELQGRLGLTTIYVTHDQIEALTLSDRIAVMEGGKLVQLGTPEEIYSRPVSPFVADFIGASNFIDGFAGDGADGAVSISLAEGVSIRAKARPGVMKGKAVRVAVRPENIRLVNGSGVPDGSNALTASIRDRDYLGARFQYILDVCGTELRMEAEQNLEGSQVDISFTPEDCIAFPA</sequence>
<proteinExistence type="predicted"/>
<keyword evidence="6" id="KW-1185">Reference proteome</keyword>
<dbReference type="InterPro" id="IPR050093">
    <property type="entry name" value="ABC_SmlMolc_Importer"/>
</dbReference>
<dbReference type="GO" id="GO:0005524">
    <property type="term" value="F:ATP binding"/>
    <property type="evidence" value="ECO:0007669"/>
    <property type="project" value="UniProtKB-KW"/>
</dbReference>
<evidence type="ECO:0000256" key="3">
    <source>
        <dbReference type="ARBA" id="ARBA00022840"/>
    </source>
</evidence>
<dbReference type="SMART" id="SM00382">
    <property type="entry name" value="AAA"/>
    <property type="match status" value="1"/>
</dbReference>
<dbReference type="Gene3D" id="3.40.50.300">
    <property type="entry name" value="P-loop containing nucleotide triphosphate hydrolases"/>
    <property type="match status" value="1"/>
</dbReference>
<gene>
    <name evidence="5" type="ORF">ACFO5Q_17150</name>
</gene>
<feature type="domain" description="ABC transporter" evidence="4">
    <location>
        <begin position="4"/>
        <end position="240"/>
    </location>
</feature>
<evidence type="ECO:0000256" key="2">
    <source>
        <dbReference type="ARBA" id="ARBA00022741"/>
    </source>
</evidence>
<evidence type="ECO:0000313" key="5">
    <source>
        <dbReference type="EMBL" id="MFC4349580.1"/>
    </source>
</evidence>
<keyword evidence="2" id="KW-0547">Nucleotide-binding</keyword>
<keyword evidence="3 5" id="KW-0067">ATP-binding</keyword>
<organism evidence="5 6">
    <name type="scientific">Kordiimonas lipolytica</name>
    <dbReference type="NCBI Taxonomy" id="1662421"/>
    <lineage>
        <taxon>Bacteria</taxon>
        <taxon>Pseudomonadati</taxon>
        <taxon>Pseudomonadota</taxon>
        <taxon>Alphaproteobacteria</taxon>
        <taxon>Kordiimonadales</taxon>
        <taxon>Kordiimonadaceae</taxon>
        <taxon>Kordiimonas</taxon>
    </lineage>
</organism>
<comment type="caution">
    <text evidence="5">The sequence shown here is derived from an EMBL/GenBank/DDBJ whole genome shotgun (WGS) entry which is preliminary data.</text>
</comment>
<keyword evidence="1" id="KW-0813">Transport</keyword>
<name>A0ABV8UEI7_9PROT</name>
<dbReference type="InterPro" id="IPR003439">
    <property type="entry name" value="ABC_transporter-like_ATP-bd"/>
</dbReference>
<dbReference type="PROSITE" id="PS00211">
    <property type="entry name" value="ABC_TRANSPORTER_1"/>
    <property type="match status" value="1"/>
</dbReference>
<dbReference type="PANTHER" id="PTHR42781">
    <property type="entry name" value="SPERMIDINE/PUTRESCINE IMPORT ATP-BINDING PROTEIN POTA"/>
    <property type="match status" value="1"/>
</dbReference>
<evidence type="ECO:0000259" key="4">
    <source>
        <dbReference type="PROSITE" id="PS50893"/>
    </source>
</evidence>
<dbReference type="SUPFAM" id="SSF50331">
    <property type="entry name" value="MOP-like"/>
    <property type="match status" value="1"/>
</dbReference>
<dbReference type="InterPro" id="IPR013611">
    <property type="entry name" value="Transp-assoc_OB_typ2"/>
</dbReference>
<dbReference type="InterPro" id="IPR017871">
    <property type="entry name" value="ABC_transporter-like_CS"/>
</dbReference>
<dbReference type="InterPro" id="IPR027417">
    <property type="entry name" value="P-loop_NTPase"/>
</dbReference>